<dbReference type="RefSeq" id="WP_088520409.1">
    <property type="nucleotide sequence ID" value="NZ_FYDG01000003.1"/>
</dbReference>
<keyword evidence="4" id="KW-1185">Reference proteome</keyword>
<evidence type="ECO:0000259" key="2">
    <source>
        <dbReference type="Pfam" id="PF14237"/>
    </source>
</evidence>
<keyword evidence="1" id="KW-0812">Transmembrane</keyword>
<feature type="transmembrane region" description="Helical" evidence="1">
    <location>
        <begin position="134"/>
        <end position="160"/>
    </location>
</feature>
<feature type="transmembrane region" description="Helical" evidence="1">
    <location>
        <begin position="93"/>
        <end position="114"/>
    </location>
</feature>
<keyword evidence="1" id="KW-0472">Membrane</keyword>
<dbReference type="OrthoDB" id="198456at2"/>
<evidence type="ECO:0000256" key="1">
    <source>
        <dbReference type="SAM" id="Phobius"/>
    </source>
</evidence>
<organism evidence="3 4">
    <name type="scientific">Rhodoblastus acidophilus</name>
    <name type="common">Rhodopseudomonas acidophila</name>
    <dbReference type="NCBI Taxonomy" id="1074"/>
    <lineage>
        <taxon>Bacteria</taxon>
        <taxon>Pseudomonadati</taxon>
        <taxon>Pseudomonadota</taxon>
        <taxon>Alphaproteobacteria</taxon>
        <taxon>Hyphomicrobiales</taxon>
        <taxon>Rhodoblastaceae</taxon>
        <taxon>Rhodoblastus</taxon>
    </lineage>
</organism>
<protein>
    <recommendedName>
        <fullName evidence="2">GYF domain-containing protein</fullName>
    </recommendedName>
</protein>
<dbReference type="Proteomes" id="UP000198418">
    <property type="component" value="Unassembled WGS sequence"/>
</dbReference>
<evidence type="ECO:0000313" key="4">
    <source>
        <dbReference type="Proteomes" id="UP000198418"/>
    </source>
</evidence>
<feature type="transmembrane region" description="Helical" evidence="1">
    <location>
        <begin position="172"/>
        <end position="193"/>
    </location>
</feature>
<dbReference type="EMBL" id="FYDG01000003">
    <property type="protein sequence ID" value="SNB69838.1"/>
    <property type="molecule type" value="Genomic_DNA"/>
</dbReference>
<proteinExistence type="predicted"/>
<accession>A0A212RC76</accession>
<sequence>MAGNYYFKDRTGAQNGPVSFEELLAVARSGRIAPDCLVWPEGGDPVAARDIPELAAAANAPFGALAAGAAAPNAAASALQADFPPLGLFWRSLVAGLGLMFVIPAPWLATWFYTWTTERVRLPNGARLTLDPPALGVSLLFVGFALSIIAPALYAGIAAADDPGAADRADVATLRMIGSAAEMVCSYLILRWFVGAVRSADGALAISFDGGFWAFLGWNLLLGLSVLTLIGWAWVARFMARWICRNISGSHAFDFIGAGIEILWRTLLVAFGCLLILPAPWLIAWYYNWMVSQIVATPRKA</sequence>
<feature type="transmembrane region" description="Helical" evidence="1">
    <location>
        <begin position="267"/>
        <end position="287"/>
    </location>
</feature>
<reference evidence="4" key="1">
    <citation type="submission" date="2017-06" db="EMBL/GenBank/DDBJ databases">
        <authorList>
            <person name="Varghese N."/>
            <person name="Submissions S."/>
        </authorList>
    </citation>
    <scope>NUCLEOTIDE SEQUENCE [LARGE SCALE GENOMIC DNA]</scope>
    <source>
        <strain evidence="4">DSM 137</strain>
    </source>
</reference>
<feature type="domain" description="GYF" evidence="2">
    <location>
        <begin position="5"/>
        <end position="54"/>
    </location>
</feature>
<dbReference type="AlphaFoldDB" id="A0A212RC76"/>
<dbReference type="Pfam" id="PF14237">
    <property type="entry name" value="GYF_2"/>
    <property type="match status" value="1"/>
</dbReference>
<dbReference type="InterPro" id="IPR025640">
    <property type="entry name" value="GYF_2"/>
</dbReference>
<name>A0A212RC76_RHOAC</name>
<keyword evidence="1" id="KW-1133">Transmembrane helix</keyword>
<gene>
    <name evidence="3" type="ORF">SAMN06265338_103298</name>
</gene>
<feature type="transmembrane region" description="Helical" evidence="1">
    <location>
        <begin position="213"/>
        <end position="235"/>
    </location>
</feature>
<evidence type="ECO:0000313" key="3">
    <source>
        <dbReference type="EMBL" id="SNB69838.1"/>
    </source>
</evidence>